<evidence type="ECO:0000313" key="2">
    <source>
        <dbReference type="EMBL" id="PUZ55556.1"/>
    </source>
</evidence>
<reference evidence="2 3" key="1">
    <citation type="submission" date="2018-04" db="EMBL/GenBank/DDBJ databases">
        <title>WGS assembly of Panicum hallii var. hallii HAL2.</title>
        <authorList>
            <person name="Lovell J."/>
            <person name="Jenkins J."/>
            <person name="Lowry D."/>
            <person name="Mamidi S."/>
            <person name="Sreedasyam A."/>
            <person name="Weng X."/>
            <person name="Barry K."/>
            <person name="Bonette J."/>
            <person name="Campitelli B."/>
            <person name="Daum C."/>
            <person name="Gordon S."/>
            <person name="Gould B."/>
            <person name="Lipzen A."/>
            <person name="MacQueen A."/>
            <person name="Palacio-Mejia J."/>
            <person name="Plott C."/>
            <person name="Shakirov E."/>
            <person name="Shu S."/>
            <person name="Yoshinaga Y."/>
            <person name="Zane M."/>
            <person name="Rokhsar D."/>
            <person name="Grimwood J."/>
            <person name="Schmutz J."/>
            <person name="Juenger T."/>
        </authorList>
    </citation>
    <scope>NUCLEOTIDE SEQUENCE [LARGE SCALE GENOMIC DNA]</scope>
    <source>
        <strain evidence="3">cv. HAL2</strain>
    </source>
</reference>
<keyword evidence="3" id="KW-1185">Reference proteome</keyword>
<gene>
    <name evidence="2" type="ORF">GQ55_5G221700</name>
</gene>
<name>A0A2T7DIZ8_9POAL</name>
<feature type="compositionally biased region" description="Basic and acidic residues" evidence="1">
    <location>
        <begin position="1"/>
        <end position="12"/>
    </location>
</feature>
<dbReference type="AlphaFoldDB" id="A0A2T7DIZ8"/>
<accession>A0A2T7DIZ8</accession>
<protein>
    <submittedName>
        <fullName evidence="2">Uncharacterized protein</fullName>
    </submittedName>
</protein>
<feature type="region of interest" description="Disordered" evidence="1">
    <location>
        <begin position="1"/>
        <end position="37"/>
    </location>
</feature>
<organism evidence="2 3">
    <name type="scientific">Panicum hallii var. hallii</name>
    <dbReference type="NCBI Taxonomy" id="1504633"/>
    <lineage>
        <taxon>Eukaryota</taxon>
        <taxon>Viridiplantae</taxon>
        <taxon>Streptophyta</taxon>
        <taxon>Embryophyta</taxon>
        <taxon>Tracheophyta</taxon>
        <taxon>Spermatophyta</taxon>
        <taxon>Magnoliopsida</taxon>
        <taxon>Liliopsida</taxon>
        <taxon>Poales</taxon>
        <taxon>Poaceae</taxon>
        <taxon>PACMAD clade</taxon>
        <taxon>Panicoideae</taxon>
        <taxon>Panicodae</taxon>
        <taxon>Paniceae</taxon>
        <taxon>Panicinae</taxon>
        <taxon>Panicum</taxon>
        <taxon>Panicum sect. Panicum</taxon>
    </lineage>
</organism>
<dbReference type="EMBL" id="CM009753">
    <property type="protein sequence ID" value="PUZ55556.1"/>
    <property type="molecule type" value="Genomic_DNA"/>
</dbReference>
<evidence type="ECO:0000313" key="3">
    <source>
        <dbReference type="Proteomes" id="UP000244336"/>
    </source>
</evidence>
<dbReference type="Proteomes" id="UP000244336">
    <property type="component" value="Chromosome 5"/>
</dbReference>
<proteinExistence type="predicted"/>
<dbReference type="Gramene" id="PUZ55556">
    <property type="protein sequence ID" value="PUZ55556"/>
    <property type="gene ID" value="GQ55_5G221700"/>
</dbReference>
<feature type="compositionally biased region" description="Low complexity" evidence="1">
    <location>
        <begin position="21"/>
        <end position="32"/>
    </location>
</feature>
<evidence type="ECO:0000256" key="1">
    <source>
        <dbReference type="SAM" id="MobiDB-lite"/>
    </source>
</evidence>
<sequence length="84" mass="9305">MLDALLGRDKLTGKKAAQASRRLVPPAPAAAARPRRLHPRLACPHRSPVALAAARRLRHLRARSNYRSLAGRAVSYRARALRRP</sequence>